<name>X1ABW6_9ZZZZ</name>
<sequence length="189" mass="21488">KQLNIILNSANHLHELITDIIDMTKIEVNKFNIRKEKFDLVKELKNLIDTFNVAIEEKGLEFFMDTPENLIIYNDKKRINQILLNLIGNAVKFTDKGKITIKNRLLKREIAISVKDTGPGIQKEDLKKLFKPFSRILEPGKFKEGSGLGLHLSKKLANLLGGDITVKSKFGKGSTFKLVLKIDEEEISN</sequence>
<dbReference type="SMART" id="SM00387">
    <property type="entry name" value="HATPase_c"/>
    <property type="match status" value="1"/>
</dbReference>
<keyword evidence="4" id="KW-1003">Cell membrane</keyword>
<evidence type="ECO:0000313" key="13">
    <source>
        <dbReference type="EMBL" id="GAG57601.1"/>
    </source>
</evidence>
<dbReference type="InterPro" id="IPR005467">
    <property type="entry name" value="His_kinase_dom"/>
</dbReference>
<dbReference type="PROSITE" id="PS50109">
    <property type="entry name" value="HIS_KIN"/>
    <property type="match status" value="1"/>
</dbReference>
<comment type="catalytic activity">
    <reaction evidence="1">
        <text>ATP + protein L-histidine = ADP + protein N-phospho-L-histidine.</text>
        <dbReference type="EC" id="2.7.13.3"/>
    </reaction>
</comment>
<dbReference type="PANTHER" id="PTHR43047">
    <property type="entry name" value="TWO-COMPONENT HISTIDINE PROTEIN KINASE"/>
    <property type="match status" value="1"/>
</dbReference>
<reference evidence="13" key="1">
    <citation type="journal article" date="2014" name="Front. Microbiol.">
        <title>High frequency of phylogenetically diverse reductive dehalogenase-homologous genes in deep subseafloor sedimentary metagenomes.</title>
        <authorList>
            <person name="Kawai M."/>
            <person name="Futagami T."/>
            <person name="Toyoda A."/>
            <person name="Takaki Y."/>
            <person name="Nishi S."/>
            <person name="Hori S."/>
            <person name="Arai W."/>
            <person name="Tsubouchi T."/>
            <person name="Morono Y."/>
            <person name="Uchiyama I."/>
            <person name="Ito T."/>
            <person name="Fujiyama A."/>
            <person name="Inagaki F."/>
            <person name="Takami H."/>
        </authorList>
    </citation>
    <scope>NUCLEOTIDE SEQUENCE</scope>
    <source>
        <strain evidence="13">Expedition CK06-06</strain>
    </source>
</reference>
<dbReference type="GO" id="GO:0005886">
    <property type="term" value="C:plasma membrane"/>
    <property type="evidence" value="ECO:0007669"/>
    <property type="project" value="UniProtKB-SubCell"/>
</dbReference>
<dbReference type="InterPro" id="IPR003594">
    <property type="entry name" value="HATPase_dom"/>
</dbReference>
<accession>X1ABW6</accession>
<dbReference type="EMBL" id="BART01006088">
    <property type="protein sequence ID" value="GAG57601.1"/>
    <property type="molecule type" value="Genomic_DNA"/>
</dbReference>
<gene>
    <name evidence="13" type="ORF">S01H4_13851</name>
</gene>
<comment type="caution">
    <text evidence="13">The sequence shown here is derived from an EMBL/GenBank/DDBJ whole genome shotgun (WGS) entry which is preliminary data.</text>
</comment>
<evidence type="ECO:0000256" key="9">
    <source>
        <dbReference type="ARBA" id="ARBA00022840"/>
    </source>
</evidence>
<dbReference type="PANTHER" id="PTHR43047:SF72">
    <property type="entry name" value="OSMOSENSING HISTIDINE PROTEIN KINASE SLN1"/>
    <property type="match status" value="1"/>
</dbReference>
<evidence type="ECO:0000259" key="12">
    <source>
        <dbReference type="PROSITE" id="PS50109"/>
    </source>
</evidence>
<protein>
    <recommendedName>
        <fullName evidence="3">histidine kinase</fullName>
        <ecNumber evidence="3">2.7.13.3</ecNumber>
    </recommendedName>
</protein>
<evidence type="ECO:0000256" key="11">
    <source>
        <dbReference type="ARBA" id="ARBA00023136"/>
    </source>
</evidence>
<dbReference type="GO" id="GO:0009927">
    <property type="term" value="F:histidine phosphotransfer kinase activity"/>
    <property type="evidence" value="ECO:0007669"/>
    <property type="project" value="TreeGrafter"/>
</dbReference>
<evidence type="ECO:0000256" key="5">
    <source>
        <dbReference type="ARBA" id="ARBA00022553"/>
    </source>
</evidence>
<feature type="non-terminal residue" evidence="13">
    <location>
        <position position="1"/>
    </location>
</feature>
<dbReference type="Pfam" id="PF02518">
    <property type="entry name" value="HATPase_c"/>
    <property type="match status" value="1"/>
</dbReference>
<keyword evidence="10" id="KW-0902">Two-component regulatory system</keyword>
<dbReference type="AlphaFoldDB" id="X1ABW6"/>
<dbReference type="InterPro" id="IPR036890">
    <property type="entry name" value="HATPase_C_sf"/>
</dbReference>
<dbReference type="EC" id="2.7.13.3" evidence="3"/>
<evidence type="ECO:0000256" key="6">
    <source>
        <dbReference type="ARBA" id="ARBA00022679"/>
    </source>
</evidence>
<dbReference type="PRINTS" id="PR00344">
    <property type="entry name" value="BCTRLSENSOR"/>
</dbReference>
<proteinExistence type="predicted"/>
<dbReference type="InterPro" id="IPR004358">
    <property type="entry name" value="Sig_transdc_His_kin-like_C"/>
</dbReference>
<dbReference type="GO" id="GO:0000155">
    <property type="term" value="F:phosphorelay sensor kinase activity"/>
    <property type="evidence" value="ECO:0007669"/>
    <property type="project" value="TreeGrafter"/>
</dbReference>
<keyword evidence="8" id="KW-0418">Kinase</keyword>
<keyword evidence="5" id="KW-0597">Phosphoprotein</keyword>
<evidence type="ECO:0000256" key="7">
    <source>
        <dbReference type="ARBA" id="ARBA00022741"/>
    </source>
</evidence>
<comment type="subcellular location">
    <subcellularLocation>
        <location evidence="2">Cell membrane</location>
    </subcellularLocation>
</comment>
<organism evidence="13">
    <name type="scientific">marine sediment metagenome</name>
    <dbReference type="NCBI Taxonomy" id="412755"/>
    <lineage>
        <taxon>unclassified sequences</taxon>
        <taxon>metagenomes</taxon>
        <taxon>ecological metagenomes</taxon>
    </lineage>
</organism>
<evidence type="ECO:0000256" key="3">
    <source>
        <dbReference type="ARBA" id="ARBA00012438"/>
    </source>
</evidence>
<dbReference type="FunFam" id="3.30.565.10:FF:000023">
    <property type="entry name" value="PAS domain-containing sensor histidine kinase"/>
    <property type="match status" value="1"/>
</dbReference>
<evidence type="ECO:0000256" key="4">
    <source>
        <dbReference type="ARBA" id="ARBA00022475"/>
    </source>
</evidence>
<keyword evidence="7" id="KW-0547">Nucleotide-binding</keyword>
<evidence type="ECO:0000256" key="10">
    <source>
        <dbReference type="ARBA" id="ARBA00023012"/>
    </source>
</evidence>
<evidence type="ECO:0000256" key="2">
    <source>
        <dbReference type="ARBA" id="ARBA00004236"/>
    </source>
</evidence>
<dbReference type="CDD" id="cd16922">
    <property type="entry name" value="HATPase_EvgS-ArcB-TorS-like"/>
    <property type="match status" value="1"/>
</dbReference>
<keyword evidence="9" id="KW-0067">ATP-binding</keyword>
<evidence type="ECO:0000256" key="8">
    <source>
        <dbReference type="ARBA" id="ARBA00022777"/>
    </source>
</evidence>
<dbReference type="SUPFAM" id="SSF55874">
    <property type="entry name" value="ATPase domain of HSP90 chaperone/DNA topoisomerase II/histidine kinase"/>
    <property type="match status" value="1"/>
</dbReference>
<dbReference type="GO" id="GO:0005524">
    <property type="term" value="F:ATP binding"/>
    <property type="evidence" value="ECO:0007669"/>
    <property type="project" value="UniProtKB-KW"/>
</dbReference>
<evidence type="ECO:0000256" key="1">
    <source>
        <dbReference type="ARBA" id="ARBA00000085"/>
    </source>
</evidence>
<keyword evidence="6" id="KW-0808">Transferase</keyword>
<dbReference type="Gene3D" id="3.30.565.10">
    <property type="entry name" value="Histidine kinase-like ATPase, C-terminal domain"/>
    <property type="match status" value="1"/>
</dbReference>
<keyword evidence="11" id="KW-0472">Membrane</keyword>
<feature type="domain" description="Histidine kinase" evidence="12">
    <location>
        <begin position="1"/>
        <end position="184"/>
    </location>
</feature>